<dbReference type="PANTHER" id="PTHR11941:SF169">
    <property type="entry name" value="(7AS)-7A-METHYL-1,5-DIOXO-2,3,5,6,7,7A-HEXAHYDRO-1H-INDENE-CARBOXYL-COA HYDROLASE"/>
    <property type="match status" value="1"/>
</dbReference>
<keyword evidence="4" id="KW-1185">Reference proteome</keyword>
<evidence type="ECO:0000256" key="1">
    <source>
        <dbReference type="ARBA" id="ARBA00023098"/>
    </source>
</evidence>
<dbReference type="GO" id="GO:0016829">
    <property type="term" value="F:lyase activity"/>
    <property type="evidence" value="ECO:0007669"/>
    <property type="project" value="UniProtKB-KW"/>
</dbReference>
<reference evidence="4" key="1">
    <citation type="submission" date="2017-02" db="EMBL/GenBank/DDBJ databases">
        <authorList>
            <person name="Varghese N."/>
            <person name="Submissions S."/>
        </authorList>
    </citation>
    <scope>NUCLEOTIDE SEQUENCE [LARGE SCALE GENOMIC DNA]</scope>
    <source>
        <strain evidence="4">SM117</strain>
    </source>
</reference>
<evidence type="ECO:0000256" key="2">
    <source>
        <dbReference type="ARBA" id="ARBA00023239"/>
    </source>
</evidence>
<keyword evidence="2" id="KW-0456">Lyase</keyword>
<dbReference type="Gene3D" id="3.90.226.10">
    <property type="entry name" value="2-enoyl-CoA Hydratase, Chain A, domain 1"/>
    <property type="match status" value="1"/>
</dbReference>
<organism evidence="3 4">
    <name type="scientific">Novosphingobium mathurense</name>
    <dbReference type="NCBI Taxonomy" id="428990"/>
    <lineage>
        <taxon>Bacteria</taxon>
        <taxon>Pseudomonadati</taxon>
        <taxon>Pseudomonadota</taxon>
        <taxon>Alphaproteobacteria</taxon>
        <taxon>Sphingomonadales</taxon>
        <taxon>Sphingomonadaceae</taxon>
        <taxon>Novosphingobium</taxon>
    </lineage>
</organism>
<dbReference type="NCBIfam" id="NF005925">
    <property type="entry name" value="PRK07938.1"/>
    <property type="match status" value="1"/>
</dbReference>
<dbReference type="SUPFAM" id="SSF52096">
    <property type="entry name" value="ClpP/crotonase"/>
    <property type="match status" value="1"/>
</dbReference>
<keyword evidence="1" id="KW-0443">Lipid metabolism</keyword>
<dbReference type="Pfam" id="PF00378">
    <property type="entry name" value="ECH_1"/>
    <property type="match status" value="1"/>
</dbReference>
<accession>A0A1U6HYX1</accession>
<name>A0A1U6HYX1_9SPHN</name>
<proteinExistence type="predicted"/>
<evidence type="ECO:0000313" key="4">
    <source>
        <dbReference type="Proteomes" id="UP000190989"/>
    </source>
</evidence>
<dbReference type="RefSeq" id="WP_079730626.1">
    <property type="nucleotide sequence ID" value="NZ_FVZE01000003.1"/>
</dbReference>
<dbReference type="Proteomes" id="UP000190989">
    <property type="component" value="Unassembled WGS sequence"/>
</dbReference>
<protein>
    <submittedName>
        <fullName evidence="3">Enoyl-CoA hydratase</fullName>
    </submittedName>
</protein>
<dbReference type="EMBL" id="FVZE01000003">
    <property type="protein sequence ID" value="SLK00914.1"/>
    <property type="molecule type" value="Genomic_DNA"/>
</dbReference>
<dbReference type="STRING" id="428990.SAMN06295987_103369"/>
<dbReference type="InterPro" id="IPR029045">
    <property type="entry name" value="ClpP/crotonase-like_dom_sf"/>
</dbReference>
<dbReference type="PANTHER" id="PTHR11941">
    <property type="entry name" value="ENOYL-COA HYDRATASE-RELATED"/>
    <property type="match status" value="1"/>
</dbReference>
<evidence type="ECO:0000313" key="3">
    <source>
        <dbReference type="EMBL" id="SLK00914.1"/>
    </source>
</evidence>
<dbReference type="InterPro" id="IPR001753">
    <property type="entry name" value="Enoyl-CoA_hydra/iso"/>
</dbReference>
<dbReference type="GO" id="GO:0006635">
    <property type="term" value="P:fatty acid beta-oxidation"/>
    <property type="evidence" value="ECO:0007669"/>
    <property type="project" value="TreeGrafter"/>
</dbReference>
<dbReference type="CDD" id="cd06558">
    <property type="entry name" value="crotonase-like"/>
    <property type="match status" value="1"/>
</dbReference>
<sequence>MPITTTIKDRIAEIVFDVPPVNAFDSETWLSIPAIVTEASRNPEVNCVLIRAAEDARGFCGGVDIKEMQAHPERITVLNRGNYLTFKAIREAEVPVVSAVHKFVIGGGIGICGASDTIIAADDAFFSLPEVDRGAMGGASHLSRMLPLHKVRAAFFTGGNIPAQEAYRLGAVETVVPRADLVREARAFCEVIAGKSRKALMIAKEALNGLEPRDVDRGYRWEQGFTLEMYMHEDSQKSRDAFVETGKAAKF</sequence>
<gene>
    <name evidence="3" type="ORF">SAMN06295987_103369</name>
</gene>
<dbReference type="AlphaFoldDB" id="A0A1U6HYX1"/>